<dbReference type="Pfam" id="PF13456">
    <property type="entry name" value="RVT_3"/>
    <property type="match status" value="1"/>
</dbReference>
<dbReference type="PANTHER" id="PTHR48475:SF2">
    <property type="entry name" value="RIBONUCLEASE H"/>
    <property type="match status" value="1"/>
</dbReference>
<evidence type="ECO:0000313" key="2">
    <source>
        <dbReference type="EMBL" id="KAL0317560.1"/>
    </source>
</evidence>
<feature type="domain" description="RNase H type-1" evidence="1">
    <location>
        <begin position="29"/>
        <end position="123"/>
    </location>
</feature>
<evidence type="ECO:0000259" key="1">
    <source>
        <dbReference type="Pfam" id="PF13456"/>
    </source>
</evidence>
<reference evidence="2" key="1">
    <citation type="submission" date="2020-06" db="EMBL/GenBank/DDBJ databases">
        <authorList>
            <person name="Li T."/>
            <person name="Hu X."/>
            <person name="Zhang T."/>
            <person name="Song X."/>
            <person name="Zhang H."/>
            <person name="Dai N."/>
            <person name="Sheng W."/>
            <person name="Hou X."/>
            <person name="Wei L."/>
        </authorList>
    </citation>
    <scope>NUCLEOTIDE SEQUENCE</scope>
    <source>
        <strain evidence="2">G01</strain>
        <tissue evidence="2">Leaf</tissue>
    </source>
</reference>
<proteinExistence type="predicted"/>
<gene>
    <name evidence="2" type="ORF">Sangu_2170300</name>
</gene>
<name>A0AAW2LGI7_9LAMI</name>
<dbReference type="InterPro" id="IPR012337">
    <property type="entry name" value="RNaseH-like_sf"/>
</dbReference>
<dbReference type="EMBL" id="JACGWK010000014">
    <property type="protein sequence ID" value="KAL0317560.1"/>
    <property type="molecule type" value="Genomic_DNA"/>
</dbReference>
<dbReference type="PANTHER" id="PTHR48475">
    <property type="entry name" value="RIBONUCLEASE H"/>
    <property type="match status" value="1"/>
</dbReference>
<dbReference type="InterPro" id="IPR036397">
    <property type="entry name" value="RNaseH_sf"/>
</dbReference>
<dbReference type="AlphaFoldDB" id="A0AAW2LGI7"/>
<protein>
    <submittedName>
        <fullName evidence="2">Ribonuclease HI</fullName>
    </submittedName>
</protein>
<dbReference type="GO" id="GO:0004523">
    <property type="term" value="F:RNA-DNA hybrid ribonuclease activity"/>
    <property type="evidence" value="ECO:0007669"/>
    <property type="project" value="InterPro"/>
</dbReference>
<dbReference type="SUPFAM" id="SSF53098">
    <property type="entry name" value="Ribonuclease H-like"/>
    <property type="match status" value="1"/>
</dbReference>
<organism evidence="2">
    <name type="scientific">Sesamum angustifolium</name>
    <dbReference type="NCBI Taxonomy" id="2727405"/>
    <lineage>
        <taxon>Eukaryota</taxon>
        <taxon>Viridiplantae</taxon>
        <taxon>Streptophyta</taxon>
        <taxon>Embryophyta</taxon>
        <taxon>Tracheophyta</taxon>
        <taxon>Spermatophyta</taxon>
        <taxon>Magnoliopsida</taxon>
        <taxon>eudicotyledons</taxon>
        <taxon>Gunneridae</taxon>
        <taxon>Pentapetalae</taxon>
        <taxon>asterids</taxon>
        <taxon>lamiids</taxon>
        <taxon>Lamiales</taxon>
        <taxon>Pedaliaceae</taxon>
        <taxon>Sesamum</taxon>
    </lineage>
</organism>
<comment type="caution">
    <text evidence="2">The sequence shown here is derived from an EMBL/GenBank/DDBJ whole genome shotgun (WGS) entry which is preliminary data.</text>
</comment>
<dbReference type="GO" id="GO:0003676">
    <property type="term" value="F:nucleic acid binding"/>
    <property type="evidence" value="ECO:0007669"/>
    <property type="project" value="InterPro"/>
</dbReference>
<reference evidence="2" key="2">
    <citation type="journal article" date="2024" name="Plant">
        <title>Genomic evolution and insights into agronomic trait innovations of Sesamum species.</title>
        <authorList>
            <person name="Miao H."/>
            <person name="Wang L."/>
            <person name="Qu L."/>
            <person name="Liu H."/>
            <person name="Sun Y."/>
            <person name="Le M."/>
            <person name="Wang Q."/>
            <person name="Wei S."/>
            <person name="Zheng Y."/>
            <person name="Lin W."/>
            <person name="Duan Y."/>
            <person name="Cao H."/>
            <person name="Xiong S."/>
            <person name="Wang X."/>
            <person name="Wei L."/>
            <person name="Li C."/>
            <person name="Ma Q."/>
            <person name="Ju M."/>
            <person name="Zhao R."/>
            <person name="Li G."/>
            <person name="Mu C."/>
            <person name="Tian Q."/>
            <person name="Mei H."/>
            <person name="Zhang T."/>
            <person name="Gao T."/>
            <person name="Zhang H."/>
        </authorList>
    </citation>
    <scope>NUCLEOTIDE SEQUENCE</scope>
    <source>
        <strain evidence="2">G01</strain>
    </source>
</reference>
<dbReference type="InterPro" id="IPR002156">
    <property type="entry name" value="RNaseH_domain"/>
</dbReference>
<accession>A0AAW2LGI7</accession>
<dbReference type="CDD" id="cd09279">
    <property type="entry name" value="RNase_HI_like"/>
    <property type="match status" value="1"/>
</dbReference>
<sequence length="216" mass="25180">MTTKCGWIFHNSRQWFRHSHYFTLWRRFGICYQFGFKASNDKAEYEALVIGMMMTHDVGAKHLVVYSDSQLIVKQVEGTYKAKEENMIHYLQQIAELKTGFKSFQLIHIPREENIKADCLSKLASTLENYKTRHITIQHLPKFRAPLNVQAISSIEVENPRDSMVGRRTPPPNRWDAAMLKSLATRFLLKGGVLYKKNPSHTLYSDVYLSHRDTRS</sequence>
<dbReference type="Gene3D" id="3.30.420.10">
    <property type="entry name" value="Ribonuclease H-like superfamily/Ribonuclease H"/>
    <property type="match status" value="1"/>
</dbReference>